<keyword evidence="2" id="KW-1185">Reference proteome</keyword>
<dbReference type="EMBL" id="MCFK01001143">
    <property type="protein sequence ID" value="RKF65214.1"/>
    <property type="molecule type" value="Genomic_DNA"/>
</dbReference>
<reference evidence="1 2" key="1">
    <citation type="journal article" date="2018" name="BMC Genomics">
        <title>Comparative genome analyses reveal sequence features reflecting distinct modes of host-adaptation between dicot and monocot powdery mildew.</title>
        <authorList>
            <person name="Wu Y."/>
            <person name="Ma X."/>
            <person name="Pan Z."/>
            <person name="Kale S.D."/>
            <person name="Song Y."/>
            <person name="King H."/>
            <person name="Zhang Q."/>
            <person name="Presley C."/>
            <person name="Deng X."/>
            <person name="Wei C.I."/>
            <person name="Xiao S."/>
        </authorList>
    </citation>
    <scope>NUCLEOTIDE SEQUENCE [LARGE SCALE GENOMIC DNA]</scope>
    <source>
        <strain evidence="1">UMSG2</strain>
    </source>
</reference>
<sequence>MEDFLNTSRQLLDSMAHRGIVLPKRVIFTQYLNNLTDNYENIVSNIMQTLRNNIDSYPLDELFSNLLDTANRLQSKAVNSQTALVSLKSNPGKKFKSKKSYKFTKDMLCRHCHRTNHTTSDCFELFPEKVPKKFKGSRLHSELELRTRHTSDGVKNVKDNKVLVNQGTPKLINLDGMDVDPTIESVCQEFILNLQSTDLDLNLDPIGQNRKLILRQTSQFVFDTAATSHILNGETPPALMFQAKAMCW</sequence>
<gene>
    <name evidence="1" type="ORF">OnM2_011030</name>
</gene>
<accession>A0A420I6D6</accession>
<name>A0A420I6D6_9PEZI</name>
<comment type="caution">
    <text evidence="1">The sequence shown here is derived from an EMBL/GenBank/DDBJ whole genome shotgun (WGS) entry which is preliminary data.</text>
</comment>
<organism evidence="1 2">
    <name type="scientific">Erysiphe neolycopersici</name>
    <dbReference type="NCBI Taxonomy" id="212602"/>
    <lineage>
        <taxon>Eukaryota</taxon>
        <taxon>Fungi</taxon>
        <taxon>Dikarya</taxon>
        <taxon>Ascomycota</taxon>
        <taxon>Pezizomycotina</taxon>
        <taxon>Leotiomycetes</taxon>
        <taxon>Erysiphales</taxon>
        <taxon>Erysiphaceae</taxon>
        <taxon>Erysiphe</taxon>
    </lineage>
</organism>
<evidence type="ECO:0000313" key="2">
    <source>
        <dbReference type="Proteomes" id="UP000286134"/>
    </source>
</evidence>
<protein>
    <submittedName>
        <fullName evidence="1">Uncharacterized protein</fullName>
    </submittedName>
</protein>
<dbReference type="AlphaFoldDB" id="A0A420I6D6"/>
<evidence type="ECO:0000313" key="1">
    <source>
        <dbReference type="EMBL" id="RKF65214.1"/>
    </source>
</evidence>
<dbReference type="Proteomes" id="UP000286134">
    <property type="component" value="Unassembled WGS sequence"/>
</dbReference>
<proteinExistence type="predicted"/>